<evidence type="ECO:0000256" key="2">
    <source>
        <dbReference type="SAM" id="SignalP"/>
    </source>
</evidence>
<dbReference type="GeneID" id="64605852"/>
<dbReference type="AlphaFoldDB" id="A0A9P7AEK5"/>
<dbReference type="RefSeq" id="XP_041155019.1">
    <property type="nucleotide sequence ID" value="XM_041312088.1"/>
</dbReference>
<protein>
    <submittedName>
        <fullName evidence="3">Uncharacterized protein</fullName>
    </submittedName>
</protein>
<organism evidence="3 4">
    <name type="scientific">Suillus plorans</name>
    <dbReference type="NCBI Taxonomy" id="116603"/>
    <lineage>
        <taxon>Eukaryota</taxon>
        <taxon>Fungi</taxon>
        <taxon>Dikarya</taxon>
        <taxon>Basidiomycota</taxon>
        <taxon>Agaricomycotina</taxon>
        <taxon>Agaricomycetes</taxon>
        <taxon>Agaricomycetidae</taxon>
        <taxon>Boletales</taxon>
        <taxon>Suillineae</taxon>
        <taxon>Suillaceae</taxon>
        <taxon>Suillus</taxon>
    </lineage>
</organism>
<evidence type="ECO:0000313" key="4">
    <source>
        <dbReference type="Proteomes" id="UP000719766"/>
    </source>
</evidence>
<feature type="compositionally biased region" description="Polar residues" evidence="1">
    <location>
        <begin position="123"/>
        <end position="132"/>
    </location>
</feature>
<gene>
    <name evidence="3" type="ORF">HD556DRAFT_945120</name>
</gene>
<reference evidence="3" key="1">
    <citation type="journal article" date="2020" name="New Phytol.">
        <title>Comparative genomics reveals dynamic genome evolution in host specialist ectomycorrhizal fungi.</title>
        <authorList>
            <person name="Lofgren L.A."/>
            <person name="Nguyen N.H."/>
            <person name="Vilgalys R."/>
            <person name="Ruytinx J."/>
            <person name="Liao H.L."/>
            <person name="Branco S."/>
            <person name="Kuo A."/>
            <person name="LaButti K."/>
            <person name="Lipzen A."/>
            <person name="Andreopoulos W."/>
            <person name="Pangilinan J."/>
            <person name="Riley R."/>
            <person name="Hundley H."/>
            <person name="Na H."/>
            <person name="Barry K."/>
            <person name="Grigoriev I.V."/>
            <person name="Stajich J.E."/>
            <person name="Kennedy P.G."/>
        </authorList>
    </citation>
    <scope>NUCLEOTIDE SEQUENCE</scope>
    <source>
        <strain evidence="3">S12</strain>
    </source>
</reference>
<proteinExistence type="predicted"/>
<dbReference type="EMBL" id="JABBWE010000076">
    <property type="protein sequence ID" value="KAG1787696.1"/>
    <property type="molecule type" value="Genomic_DNA"/>
</dbReference>
<accession>A0A9P7AEK5</accession>
<sequence length="185" mass="19834">MRACLAVLLSAAATLVLSRPVPYWAISASESASDWWECIRAASTQSFHGAAVDAPKCIAEARAMMDDVIDISRYDRLQEPILHGQNPFRTPSTYSRVGTSSILGTLPASESVTISEWPPPSKPTNVSIPSPPSESITKTISLPPSITVTIVLSPSITATFAATFELPPGACLPEVFWEHLSLPKD</sequence>
<feature type="chain" id="PRO_5040409214" evidence="2">
    <location>
        <begin position="19"/>
        <end position="185"/>
    </location>
</feature>
<comment type="caution">
    <text evidence="3">The sequence shown here is derived from an EMBL/GenBank/DDBJ whole genome shotgun (WGS) entry which is preliminary data.</text>
</comment>
<feature type="signal peptide" evidence="2">
    <location>
        <begin position="1"/>
        <end position="18"/>
    </location>
</feature>
<feature type="region of interest" description="Disordered" evidence="1">
    <location>
        <begin position="113"/>
        <end position="132"/>
    </location>
</feature>
<keyword evidence="2" id="KW-0732">Signal</keyword>
<evidence type="ECO:0000256" key="1">
    <source>
        <dbReference type="SAM" id="MobiDB-lite"/>
    </source>
</evidence>
<name>A0A9P7AEK5_9AGAM</name>
<keyword evidence="4" id="KW-1185">Reference proteome</keyword>
<evidence type="ECO:0000313" key="3">
    <source>
        <dbReference type="EMBL" id="KAG1787696.1"/>
    </source>
</evidence>
<dbReference type="Proteomes" id="UP000719766">
    <property type="component" value="Unassembled WGS sequence"/>
</dbReference>